<feature type="domain" description="Integrase catalytic" evidence="4">
    <location>
        <begin position="34"/>
        <end position="211"/>
    </location>
</feature>
<dbReference type="CDD" id="cd09272">
    <property type="entry name" value="RNase_HI_RT_Ty1"/>
    <property type="match status" value="1"/>
</dbReference>
<gene>
    <name evidence="5" type="ORF">Tci_353153</name>
</gene>
<dbReference type="AlphaFoldDB" id="A0A699HF49"/>
<dbReference type="GO" id="GO:0016787">
    <property type="term" value="F:hydrolase activity"/>
    <property type="evidence" value="ECO:0007669"/>
    <property type="project" value="UniProtKB-KW"/>
</dbReference>
<dbReference type="InterPro" id="IPR025724">
    <property type="entry name" value="GAG-pre-integrase_dom"/>
</dbReference>
<sequence>MLHLGEELKVVRLLVKEQSELSLDFKFADESHILLKVPRKNNMYSVDMKNIVPKRDLTCLVAKATHDESMLWHRRLGHNFKNINKLVKATKDETSRILKSFITEIENLVDKKVKIIRCDNGKKFKNRVMNDFCEEKSIKRKYSVARTPWQNEVAERRNRTLIEVARTMLADSMLPITFWAKAVNTACYVQNKVLVVKPHFKTPYKLFRGRTHALSFMRPFGCHVTILNTLDHLGKFDGKSDEGFLIGYSTNSKAFRVYNTRTRKVEENLHIKFFENKPLIAGDRPKWLFEIDTLIELMNYVPVIAASVGDNQDNDGPNTKSEIDNQKRPNAEHITKDINTVGPSINTASLNFNTASPTVNTVRLSDDFFGADNAMRSLDRVELDISNISTLYPILTNLNTRINKDHSLDTMIGDIQSGVQIRRMTLTTDEQWFISVIYEEKTHEDLHTCFFACFLSQEEPERITNVLKDPAWVEAINKKDERGIVIRNKARLVAQGCTQEEGIDYNEVFAPMVRIEAIRLFLTYASFMGFLVYQMDIKSAFLYGRIKEEVYVCQPLRFEDPDYPDKVYKVKKALYGLHQAPRAWYETLAKYFLDNGFRRGKIDQTLFIKRQKEDILLIQVYVDDIIFRSTKKELCTKFEVLMHDKFQISSMGELIFFLGLQVKQKLDVIFISQDNYVDEILRKFKYDDVKPASTLMDKEKDLLKDSDGDDVDVHLYRPMIRSLMYLTSSRPEIMFTGHPKLGLWYLRDSSFDLVAYTDSDYARASLDRKSTSGGCQFLGCRLISWQCKKQSVVATSTTEAEYVAAASCYG</sequence>
<dbReference type="InterPro" id="IPR013103">
    <property type="entry name" value="RVT_2"/>
</dbReference>
<keyword evidence="2" id="KW-0378">Hydrolase</keyword>
<dbReference type="EMBL" id="BKCJ010131701">
    <property type="protein sequence ID" value="GEX81178.1"/>
    <property type="molecule type" value="Genomic_DNA"/>
</dbReference>
<reference evidence="5" key="1">
    <citation type="journal article" date="2019" name="Sci. Rep.">
        <title>Draft genome of Tanacetum cinerariifolium, the natural source of mosquito coil.</title>
        <authorList>
            <person name="Yamashiro T."/>
            <person name="Shiraishi A."/>
            <person name="Satake H."/>
            <person name="Nakayama K."/>
        </authorList>
    </citation>
    <scope>NUCLEOTIDE SEQUENCE</scope>
</reference>
<dbReference type="Pfam" id="PF13976">
    <property type="entry name" value="gag_pre-integrs"/>
    <property type="match status" value="1"/>
</dbReference>
<dbReference type="Pfam" id="PF07727">
    <property type="entry name" value="RVT_2"/>
    <property type="match status" value="1"/>
</dbReference>
<dbReference type="GO" id="GO:0015074">
    <property type="term" value="P:DNA integration"/>
    <property type="evidence" value="ECO:0007669"/>
    <property type="project" value="InterPro"/>
</dbReference>
<protein>
    <recommendedName>
        <fullName evidence="4">Integrase catalytic domain-containing protein</fullName>
    </recommendedName>
</protein>
<dbReference type="InterPro" id="IPR039537">
    <property type="entry name" value="Retrotran_Ty1/copia-like"/>
</dbReference>
<feature type="compositionally biased region" description="Polar residues" evidence="3">
    <location>
        <begin position="309"/>
        <end position="320"/>
    </location>
</feature>
<dbReference type="Gene3D" id="3.30.420.10">
    <property type="entry name" value="Ribonuclease H-like superfamily/Ribonuclease H"/>
    <property type="match status" value="1"/>
</dbReference>
<accession>A0A699HF49</accession>
<dbReference type="InterPro" id="IPR043502">
    <property type="entry name" value="DNA/RNA_pol_sf"/>
</dbReference>
<dbReference type="InterPro" id="IPR036397">
    <property type="entry name" value="RNaseH_sf"/>
</dbReference>
<dbReference type="InterPro" id="IPR057670">
    <property type="entry name" value="SH3_retrovirus"/>
</dbReference>
<evidence type="ECO:0000256" key="1">
    <source>
        <dbReference type="ARBA" id="ARBA00022723"/>
    </source>
</evidence>
<evidence type="ECO:0000256" key="3">
    <source>
        <dbReference type="SAM" id="MobiDB-lite"/>
    </source>
</evidence>
<organism evidence="5">
    <name type="scientific">Tanacetum cinerariifolium</name>
    <name type="common">Dalmatian daisy</name>
    <name type="synonym">Chrysanthemum cinerariifolium</name>
    <dbReference type="NCBI Taxonomy" id="118510"/>
    <lineage>
        <taxon>Eukaryota</taxon>
        <taxon>Viridiplantae</taxon>
        <taxon>Streptophyta</taxon>
        <taxon>Embryophyta</taxon>
        <taxon>Tracheophyta</taxon>
        <taxon>Spermatophyta</taxon>
        <taxon>Magnoliopsida</taxon>
        <taxon>eudicotyledons</taxon>
        <taxon>Gunneridae</taxon>
        <taxon>Pentapetalae</taxon>
        <taxon>asterids</taxon>
        <taxon>campanulids</taxon>
        <taxon>Asterales</taxon>
        <taxon>Asteraceae</taxon>
        <taxon>Asteroideae</taxon>
        <taxon>Anthemideae</taxon>
        <taxon>Anthemidinae</taxon>
        <taxon>Tanacetum</taxon>
    </lineage>
</organism>
<keyword evidence="1" id="KW-0479">Metal-binding</keyword>
<dbReference type="GO" id="GO:0003676">
    <property type="term" value="F:nucleic acid binding"/>
    <property type="evidence" value="ECO:0007669"/>
    <property type="project" value="InterPro"/>
</dbReference>
<dbReference type="GO" id="GO:0046872">
    <property type="term" value="F:metal ion binding"/>
    <property type="evidence" value="ECO:0007669"/>
    <property type="project" value="UniProtKB-KW"/>
</dbReference>
<evidence type="ECO:0000313" key="5">
    <source>
        <dbReference type="EMBL" id="GEX81178.1"/>
    </source>
</evidence>
<dbReference type="PANTHER" id="PTHR42648">
    <property type="entry name" value="TRANSPOSASE, PUTATIVE-RELATED"/>
    <property type="match status" value="1"/>
</dbReference>
<dbReference type="SUPFAM" id="SSF56672">
    <property type="entry name" value="DNA/RNA polymerases"/>
    <property type="match status" value="1"/>
</dbReference>
<dbReference type="SUPFAM" id="SSF53098">
    <property type="entry name" value="Ribonuclease H-like"/>
    <property type="match status" value="1"/>
</dbReference>
<feature type="region of interest" description="Disordered" evidence="3">
    <location>
        <begin position="308"/>
        <end position="331"/>
    </location>
</feature>
<name>A0A699HF49_TANCI</name>
<dbReference type="PROSITE" id="PS50994">
    <property type="entry name" value="INTEGRASE"/>
    <property type="match status" value="1"/>
</dbReference>
<dbReference type="InterPro" id="IPR012337">
    <property type="entry name" value="RNaseH-like_sf"/>
</dbReference>
<evidence type="ECO:0000256" key="2">
    <source>
        <dbReference type="ARBA" id="ARBA00022801"/>
    </source>
</evidence>
<dbReference type="PANTHER" id="PTHR42648:SF32">
    <property type="entry name" value="RIBONUCLEASE H-LIKE DOMAIN, GAG-PRE-INTEGRASE DOMAIN PROTEIN-RELATED"/>
    <property type="match status" value="1"/>
</dbReference>
<comment type="caution">
    <text evidence="5">The sequence shown here is derived from an EMBL/GenBank/DDBJ whole genome shotgun (WGS) entry which is preliminary data.</text>
</comment>
<dbReference type="Pfam" id="PF25597">
    <property type="entry name" value="SH3_retrovirus"/>
    <property type="match status" value="1"/>
</dbReference>
<evidence type="ECO:0000259" key="4">
    <source>
        <dbReference type="PROSITE" id="PS50994"/>
    </source>
</evidence>
<proteinExistence type="predicted"/>
<feature type="compositionally biased region" description="Basic and acidic residues" evidence="3">
    <location>
        <begin position="321"/>
        <end position="331"/>
    </location>
</feature>
<dbReference type="InterPro" id="IPR001584">
    <property type="entry name" value="Integrase_cat-core"/>
</dbReference>